<dbReference type="EMBL" id="JAWDGP010005798">
    <property type="protein sequence ID" value="KAK3752018.1"/>
    <property type="molecule type" value="Genomic_DNA"/>
</dbReference>
<keyword evidence="2" id="KW-1185">Reference proteome</keyword>
<gene>
    <name evidence="1" type="ORF">RRG08_004059</name>
</gene>
<comment type="caution">
    <text evidence="1">The sequence shown here is derived from an EMBL/GenBank/DDBJ whole genome shotgun (WGS) entry which is preliminary data.</text>
</comment>
<evidence type="ECO:0000313" key="2">
    <source>
        <dbReference type="Proteomes" id="UP001283361"/>
    </source>
</evidence>
<protein>
    <submittedName>
        <fullName evidence="1">Uncharacterized protein</fullName>
    </submittedName>
</protein>
<name>A0AAE1D1P4_9GAST</name>
<organism evidence="1 2">
    <name type="scientific">Elysia crispata</name>
    <name type="common">lettuce slug</name>
    <dbReference type="NCBI Taxonomy" id="231223"/>
    <lineage>
        <taxon>Eukaryota</taxon>
        <taxon>Metazoa</taxon>
        <taxon>Spiralia</taxon>
        <taxon>Lophotrochozoa</taxon>
        <taxon>Mollusca</taxon>
        <taxon>Gastropoda</taxon>
        <taxon>Heterobranchia</taxon>
        <taxon>Euthyneura</taxon>
        <taxon>Panpulmonata</taxon>
        <taxon>Sacoglossa</taxon>
        <taxon>Placobranchoidea</taxon>
        <taxon>Plakobranchidae</taxon>
        <taxon>Elysia</taxon>
    </lineage>
</organism>
<reference evidence="1" key="1">
    <citation type="journal article" date="2023" name="G3 (Bethesda)">
        <title>A reference genome for the long-term kleptoplast-retaining sea slug Elysia crispata morphotype clarki.</title>
        <authorList>
            <person name="Eastman K.E."/>
            <person name="Pendleton A.L."/>
            <person name="Shaikh M.A."/>
            <person name="Suttiyut T."/>
            <person name="Ogas R."/>
            <person name="Tomko P."/>
            <person name="Gavelis G."/>
            <person name="Widhalm J.R."/>
            <person name="Wisecaver J.H."/>
        </authorList>
    </citation>
    <scope>NUCLEOTIDE SEQUENCE</scope>
    <source>
        <strain evidence="1">ECLA1</strain>
    </source>
</reference>
<dbReference type="PROSITE" id="PS51257">
    <property type="entry name" value="PROKAR_LIPOPROTEIN"/>
    <property type="match status" value="1"/>
</dbReference>
<evidence type="ECO:0000313" key="1">
    <source>
        <dbReference type="EMBL" id="KAK3752018.1"/>
    </source>
</evidence>
<dbReference type="AlphaFoldDB" id="A0AAE1D1P4"/>
<proteinExistence type="predicted"/>
<dbReference type="Proteomes" id="UP001283361">
    <property type="component" value="Unassembled WGS sequence"/>
</dbReference>
<accession>A0AAE1D1P4</accession>
<sequence length="216" mass="24400">MYRQRQCSWDQSLQLQSLPPSFVLSLVVCSCGGQFVALVVCSCGGQFVVTSGVFIWRSVCYHWWCVHVEWERLCRRRKAQANKEVENDINLCGVPSNGRDYVAVGRGSGRDYVAGERREQIKKLRITSVCVGYRPVGEIMSPEEGAVQWERLCRRMKRQANKEVENNISLCGVPSSGRDYIAGERREQIKKLRITSVCVGYSPVGEIMSPDEEAGK</sequence>